<evidence type="ECO:0000256" key="13">
    <source>
        <dbReference type="SAM" id="MobiDB-lite"/>
    </source>
</evidence>
<comment type="similarity">
    <text evidence="3">Belongs to the peptidase M10B family.</text>
</comment>
<dbReference type="GO" id="GO:0006508">
    <property type="term" value="P:proteolysis"/>
    <property type="evidence" value="ECO:0007669"/>
    <property type="project" value="UniProtKB-KW"/>
</dbReference>
<keyword evidence="10" id="KW-0862">Zinc</keyword>
<dbReference type="InterPro" id="IPR011049">
    <property type="entry name" value="Serralysin-like_metalloprot_C"/>
</dbReference>
<dbReference type="InterPro" id="IPR001343">
    <property type="entry name" value="Hemolysn_Ca-bd"/>
</dbReference>
<dbReference type="Gene3D" id="3.40.390.10">
    <property type="entry name" value="Collagenase (Catalytic Domain)"/>
    <property type="match status" value="1"/>
</dbReference>
<dbReference type="GO" id="GO:0004222">
    <property type="term" value="F:metalloendopeptidase activity"/>
    <property type="evidence" value="ECO:0007669"/>
    <property type="project" value="InterPro"/>
</dbReference>
<dbReference type="GO" id="GO:0016020">
    <property type="term" value="C:membrane"/>
    <property type="evidence" value="ECO:0007669"/>
    <property type="project" value="UniProtKB-SubCell"/>
</dbReference>
<evidence type="ECO:0000256" key="11">
    <source>
        <dbReference type="ARBA" id="ARBA00023026"/>
    </source>
</evidence>
<protein>
    <recommendedName>
        <fullName evidence="14">Peptidase metallopeptidase domain-containing protein</fullName>
    </recommendedName>
</protein>
<keyword evidence="7" id="KW-0479">Metal-binding</keyword>
<dbReference type="InterPro" id="IPR034033">
    <property type="entry name" value="Serralysin-like"/>
</dbReference>
<dbReference type="Pfam" id="PF04151">
    <property type="entry name" value="PPC"/>
    <property type="match status" value="1"/>
</dbReference>
<dbReference type="GO" id="GO:0008270">
    <property type="term" value="F:zinc ion binding"/>
    <property type="evidence" value="ECO:0007669"/>
    <property type="project" value="InterPro"/>
</dbReference>
<feature type="region of interest" description="Disordered" evidence="13">
    <location>
        <begin position="1"/>
        <end position="45"/>
    </location>
</feature>
<dbReference type="Proteomes" id="UP000662572">
    <property type="component" value="Unassembled WGS sequence"/>
</dbReference>
<evidence type="ECO:0000259" key="14">
    <source>
        <dbReference type="SMART" id="SM00235"/>
    </source>
</evidence>
<dbReference type="GO" id="GO:0031012">
    <property type="term" value="C:extracellular matrix"/>
    <property type="evidence" value="ECO:0007669"/>
    <property type="project" value="InterPro"/>
</dbReference>
<dbReference type="SUPFAM" id="SSF55486">
    <property type="entry name" value="Metalloproteases ('zincins'), catalytic domain"/>
    <property type="match status" value="1"/>
</dbReference>
<dbReference type="PANTHER" id="PTHR38340">
    <property type="entry name" value="S-LAYER PROTEIN"/>
    <property type="match status" value="1"/>
</dbReference>
<dbReference type="InterPro" id="IPR003995">
    <property type="entry name" value="RTX_toxin_determinant-A"/>
</dbReference>
<keyword evidence="12" id="KW-0472">Membrane</keyword>
<feature type="compositionally biased region" description="Low complexity" evidence="13">
    <location>
        <begin position="604"/>
        <end position="617"/>
    </location>
</feature>
<dbReference type="Gene3D" id="2.60.120.380">
    <property type="match status" value="2"/>
</dbReference>
<feature type="region of interest" description="Disordered" evidence="13">
    <location>
        <begin position="600"/>
        <end position="620"/>
    </location>
</feature>
<gene>
    <name evidence="15" type="ORF">GCM10011273_08860</name>
</gene>
<dbReference type="RefSeq" id="WP_189485133.1">
    <property type="nucleotide sequence ID" value="NZ_BMZB01000001.1"/>
</dbReference>
<dbReference type="InterPro" id="IPR001818">
    <property type="entry name" value="Pept_M10_metallopeptidase"/>
</dbReference>
<evidence type="ECO:0000256" key="6">
    <source>
        <dbReference type="ARBA" id="ARBA00022670"/>
    </source>
</evidence>
<evidence type="ECO:0000313" key="15">
    <source>
        <dbReference type="EMBL" id="GGZ25677.1"/>
    </source>
</evidence>
<evidence type="ECO:0000256" key="9">
    <source>
        <dbReference type="ARBA" id="ARBA00022801"/>
    </source>
</evidence>
<evidence type="ECO:0000256" key="8">
    <source>
        <dbReference type="ARBA" id="ARBA00022737"/>
    </source>
</evidence>
<evidence type="ECO:0000256" key="3">
    <source>
        <dbReference type="ARBA" id="ARBA00009490"/>
    </source>
</evidence>
<evidence type="ECO:0000256" key="4">
    <source>
        <dbReference type="ARBA" id="ARBA00022525"/>
    </source>
</evidence>
<keyword evidence="11" id="KW-0843">Virulence</keyword>
<feature type="compositionally biased region" description="Low complexity" evidence="13">
    <location>
        <begin position="30"/>
        <end position="42"/>
    </location>
</feature>
<keyword evidence="5" id="KW-0800">Toxin</keyword>
<dbReference type="PANTHER" id="PTHR38340:SF1">
    <property type="entry name" value="S-LAYER PROTEIN"/>
    <property type="match status" value="1"/>
</dbReference>
<dbReference type="Pfam" id="PF00413">
    <property type="entry name" value="Peptidase_M10"/>
    <property type="match status" value="1"/>
</dbReference>
<dbReference type="SUPFAM" id="SSF89260">
    <property type="entry name" value="Collagen-binding domain"/>
    <property type="match status" value="1"/>
</dbReference>
<dbReference type="SMART" id="SM00235">
    <property type="entry name" value="ZnMc"/>
    <property type="match status" value="1"/>
</dbReference>
<reference evidence="15" key="2">
    <citation type="submission" date="2020-09" db="EMBL/GenBank/DDBJ databases">
        <authorList>
            <person name="Sun Q."/>
            <person name="Kim S."/>
        </authorList>
    </citation>
    <scope>NUCLEOTIDE SEQUENCE</scope>
    <source>
        <strain evidence="15">KCTC 32296</strain>
    </source>
</reference>
<dbReference type="GO" id="GO:0090729">
    <property type="term" value="F:toxin activity"/>
    <property type="evidence" value="ECO:0007669"/>
    <property type="project" value="UniProtKB-KW"/>
</dbReference>
<evidence type="ECO:0000256" key="5">
    <source>
        <dbReference type="ARBA" id="ARBA00022656"/>
    </source>
</evidence>
<dbReference type="PRINTS" id="PR00313">
    <property type="entry name" value="CABNDNGRPT"/>
</dbReference>
<dbReference type="InterPro" id="IPR024079">
    <property type="entry name" value="MetalloPept_cat_dom_sf"/>
</dbReference>
<dbReference type="GO" id="GO:0005576">
    <property type="term" value="C:extracellular region"/>
    <property type="evidence" value="ECO:0007669"/>
    <property type="project" value="UniProtKB-SubCell"/>
</dbReference>
<organism evidence="15 16">
    <name type="scientific">Asticcacaulis endophyticus</name>
    <dbReference type="NCBI Taxonomy" id="1395890"/>
    <lineage>
        <taxon>Bacteria</taxon>
        <taxon>Pseudomonadati</taxon>
        <taxon>Pseudomonadota</taxon>
        <taxon>Alphaproteobacteria</taxon>
        <taxon>Caulobacterales</taxon>
        <taxon>Caulobacteraceae</taxon>
        <taxon>Asticcacaulis</taxon>
    </lineage>
</organism>
<dbReference type="PRINTS" id="PR01488">
    <property type="entry name" value="RTXTOXINA"/>
</dbReference>
<keyword evidence="8" id="KW-0677">Repeat</keyword>
<dbReference type="InterPro" id="IPR050557">
    <property type="entry name" value="RTX_toxin/Mannuronan_C5-epim"/>
</dbReference>
<feature type="compositionally biased region" description="Basic and acidic residues" evidence="13">
    <location>
        <begin position="1"/>
        <end position="12"/>
    </location>
</feature>
<keyword evidence="6" id="KW-0645">Protease</keyword>
<dbReference type="CDD" id="cd04277">
    <property type="entry name" value="ZnMc_serralysin_like"/>
    <property type="match status" value="1"/>
</dbReference>
<proteinExistence type="inferred from homology"/>
<comment type="caution">
    <text evidence="15">The sequence shown here is derived from an EMBL/GenBank/DDBJ whole genome shotgun (WGS) entry which is preliminary data.</text>
</comment>
<name>A0A918PWH1_9CAUL</name>
<dbReference type="GO" id="GO:0005509">
    <property type="term" value="F:calcium ion binding"/>
    <property type="evidence" value="ECO:0007669"/>
    <property type="project" value="InterPro"/>
</dbReference>
<evidence type="ECO:0000256" key="7">
    <source>
        <dbReference type="ARBA" id="ARBA00022723"/>
    </source>
</evidence>
<dbReference type="InterPro" id="IPR018511">
    <property type="entry name" value="Hemolysin-typ_Ca-bd_CS"/>
</dbReference>
<comment type="subcellular location">
    <subcellularLocation>
        <location evidence="1">Membrane</location>
    </subcellularLocation>
    <subcellularLocation>
        <location evidence="2">Secreted</location>
    </subcellularLocation>
</comment>
<evidence type="ECO:0000313" key="16">
    <source>
        <dbReference type="Proteomes" id="UP000662572"/>
    </source>
</evidence>
<evidence type="ECO:0000256" key="2">
    <source>
        <dbReference type="ARBA" id="ARBA00004613"/>
    </source>
</evidence>
<keyword evidence="4" id="KW-0964">Secreted</keyword>
<keyword evidence="16" id="KW-1185">Reference proteome</keyword>
<dbReference type="EMBL" id="BMZB01000001">
    <property type="protein sequence ID" value="GGZ25677.1"/>
    <property type="molecule type" value="Genomic_DNA"/>
</dbReference>
<evidence type="ECO:0000256" key="1">
    <source>
        <dbReference type="ARBA" id="ARBA00004370"/>
    </source>
</evidence>
<dbReference type="Gene3D" id="2.150.10.10">
    <property type="entry name" value="Serralysin-like metalloprotease, C-terminal"/>
    <property type="match status" value="8"/>
</dbReference>
<evidence type="ECO:0000256" key="10">
    <source>
        <dbReference type="ARBA" id="ARBA00022833"/>
    </source>
</evidence>
<dbReference type="SUPFAM" id="SSF51120">
    <property type="entry name" value="beta-Roll"/>
    <property type="match status" value="4"/>
</dbReference>
<dbReference type="InterPro" id="IPR006026">
    <property type="entry name" value="Peptidase_Metallo"/>
</dbReference>
<accession>A0A918PWH1</accession>
<dbReference type="Pfam" id="PF16184">
    <property type="entry name" value="Cadherin_3"/>
    <property type="match status" value="1"/>
</dbReference>
<sequence length="1315" mass="135081">MSATKSDLEISRSKPNPIAGVDNVGGDRLTNSTVTPGTTTSGEIDSTTDADWYKINFTAGQTYEISLSATGSSSALDTILSLHSSSGFVIATNDDRSLFSTDSFLTYTASSSGTMFISAASYGGSTGQFSLTVSEGYTPTTDTVPGNIATNVGLSLGGSQSSTIDSAGDLDYFYIDLVAGQSYQFTLTGSGASPISDPFLQIRSASGLAIGMDDDGGDGTNSVLHFTAETTGRYYLSAEQFDSTGRGGYTITAATGPAPQPVDSILWGTKITPSDGYIDVYFAAAGEVHETLTALEWNTYEIGRVMAALGTYANVANIRFRQTTNAADADFRFVVSTNLDEDGTLGYFNPPGTENAGLAVFDRNGSGWDEGGNGGLEAGGLGFATLVHEIGHGLGLAHPHDNGGTSTIMQGVTSAFGSYGRYNLNQGVFTTMSYNDGRPSQHYYPYDLTNYGYQATPMALDIGALQSLYGANTSHNAGDTVYVVPAYSNLGASFQAIWDTGGIDTIQALIGAVTIDLRSATLQYDAGGGGYVSSNPIVPAGFTIGYGVIIENATGEQYNDTLTGNGYDNVLTGKGGNDSLYGLNGHDTLLGDDGNDFLSGDGGNDTLRGGTGDDTLQGGDGDDTLQGGAGRDTVQGGAGTDTLILEGNRKSYTFVASGAGYTVTGADGFTDTIDGIEYVQFADGTWTMALAMNQAPVIAGDLIGTVVENMSTTLTLNDLSFSDYDDTTTTFRVSNLLNGVILLNGALAASFSNADVAAGRVTFQHDGSGDTSAGFNVTAFDGQAASTVANLTLTQIPGGPADNLIGTSATDSLNGWGGNDTLNGKRGNDTLFGGTGNDTLYGEDDNDVLYGEAGHDTLVGGFGNDTLYGQAGVDALFGEGGEDTLVGGAGNDRLYGQDNIDALFGETGEDLLVGGHGDDRLYGQDDADLLYGEFGDDLLVGGHGDDRLYGQAGADRLYGEFGNDTLEGGDGDDWLYGQDGHDLLFAEAGNDRLEGGTGDDQLYGQDGNDAIFGEMGNDLLSGGLGNDALYGQDGNDTLYGDEGDDVLIGGAGNDELIDYAGLNTLMGEGGDDTLRSGAGVSTLDGGDGVDTFWGGSGNSTFMGGAGGDIMNGGSGHETFIGGAGSDGIFGGTGNDTVFGEDGDDYILGNDGDDVLYGQVGVDSIYGGNGNDILVGGDQTDYLRGEAGNDVLLGEGGNDMLLGGGGVDYLTGGTGADNFYLQPGINAYSTISDFNRAEGDKIVLSGYYFGTTGLVVGQNLFVGAAPAPQTPGATVYLNTTTFKLYYDPDGVNPTPATELATLSGITDLVASDFLIY</sequence>
<evidence type="ECO:0000256" key="12">
    <source>
        <dbReference type="ARBA" id="ARBA00023136"/>
    </source>
</evidence>
<dbReference type="Pfam" id="PF00353">
    <property type="entry name" value="HemolysinCabind"/>
    <property type="match status" value="10"/>
</dbReference>
<dbReference type="InterPro" id="IPR007280">
    <property type="entry name" value="Peptidase_C_arc/bac"/>
</dbReference>
<feature type="domain" description="Peptidase metallopeptidase" evidence="14">
    <location>
        <begin position="263"/>
        <end position="426"/>
    </location>
</feature>
<dbReference type="PROSITE" id="PS00330">
    <property type="entry name" value="HEMOLYSIN_CALCIUM"/>
    <property type="match status" value="8"/>
</dbReference>
<keyword evidence="9" id="KW-0378">Hydrolase</keyword>
<reference evidence="15" key="1">
    <citation type="journal article" date="2014" name="Int. J. Syst. Evol. Microbiol.">
        <title>Complete genome sequence of Corynebacterium casei LMG S-19264T (=DSM 44701T), isolated from a smear-ripened cheese.</title>
        <authorList>
            <consortium name="US DOE Joint Genome Institute (JGI-PGF)"/>
            <person name="Walter F."/>
            <person name="Albersmeier A."/>
            <person name="Kalinowski J."/>
            <person name="Ruckert C."/>
        </authorList>
    </citation>
    <scope>NUCLEOTIDE SEQUENCE</scope>
    <source>
        <strain evidence="15">KCTC 32296</strain>
    </source>
</reference>